<comment type="function">
    <text evidence="8">Involved in peptidoglycan biosynthesis. Transports lipid-linked peptidoglycan precursors from the inner to the outer leaflet of the cytoplasmic membrane.</text>
</comment>
<feature type="transmembrane region" description="Helical" evidence="10">
    <location>
        <begin position="501"/>
        <end position="520"/>
    </location>
</feature>
<feature type="transmembrane region" description="Helical" evidence="10">
    <location>
        <begin position="78"/>
        <end position="101"/>
    </location>
</feature>
<evidence type="ECO:0000256" key="8">
    <source>
        <dbReference type="ARBA" id="ARBA00060041"/>
    </source>
</evidence>
<dbReference type="PANTHER" id="PTHR47019:SF1">
    <property type="entry name" value="LIPID II FLIPPASE MURJ"/>
    <property type="match status" value="1"/>
</dbReference>
<evidence type="ECO:0000256" key="10">
    <source>
        <dbReference type="SAM" id="Phobius"/>
    </source>
</evidence>
<feature type="transmembrane region" description="Helical" evidence="10">
    <location>
        <begin position="122"/>
        <end position="147"/>
    </location>
</feature>
<feature type="transmembrane region" description="Helical" evidence="10">
    <location>
        <begin position="300"/>
        <end position="317"/>
    </location>
</feature>
<evidence type="ECO:0000313" key="12">
    <source>
        <dbReference type="Proteomes" id="UP000334923"/>
    </source>
</evidence>
<evidence type="ECO:0000256" key="6">
    <source>
        <dbReference type="ARBA" id="ARBA00022989"/>
    </source>
</evidence>
<dbReference type="GO" id="GO:0005886">
    <property type="term" value="C:plasma membrane"/>
    <property type="evidence" value="ECO:0007669"/>
    <property type="project" value="UniProtKB-SubCell"/>
</dbReference>
<dbReference type="Pfam" id="PF03023">
    <property type="entry name" value="MurJ"/>
    <property type="match status" value="1"/>
</dbReference>
<evidence type="ECO:0000256" key="5">
    <source>
        <dbReference type="ARBA" id="ARBA00022984"/>
    </source>
</evidence>
<comment type="similarity">
    <text evidence="9">Belongs to the MurJ/MviN family.</text>
</comment>
<keyword evidence="12" id="KW-1185">Reference proteome</keyword>
<dbReference type="Proteomes" id="UP000334923">
    <property type="component" value="Unassembled WGS sequence"/>
</dbReference>
<keyword evidence="3 10" id="KW-0812">Transmembrane</keyword>
<name>A0A5E6MAC1_9BACT</name>
<organism evidence="11 12">
    <name type="scientific">Methylacidimicrobium tartarophylax</name>
    <dbReference type="NCBI Taxonomy" id="1041768"/>
    <lineage>
        <taxon>Bacteria</taxon>
        <taxon>Pseudomonadati</taxon>
        <taxon>Verrucomicrobiota</taxon>
        <taxon>Methylacidimicrobium</taxon>
    </lineage>
</organism>
<keyword evidence="4" id="KW-0133">Cell shape</keyword>
<evidence type="ECO:0000256" key="1">
    <source>
        <dbReference type="ARBA" id="ARBA00004651"/>
    </source>
</evidence>
<dbReference type="InterPro" id="IPR051050">
    <property type="entry name" value="Lipid_II_flippase_MurJ/MviN"/>
</dbReference>
<dbReference type="GO" id="GO:0008360">
    <property type="term" value="P:regulation of cell shape"/>
    <property type="evidence" value="ECO:0007669"/>
    <property type="project" value="UniProtKB-KW"/>
</dbReference>
<feature type="transmembrane region" description="Helical" evidence="10">
    <location>
        <begin position="214"/>
        <end position="237"/>
    </location>
</feature>
<dbReference type="EMBL" id="CABFVA020000066">
    <property type="protein sequence ID" value="VVM06492.1"/>
    <property type="molecule type" value="Genomic_DNA"/>
</dbReference>
<keyword evidence="6 10" id="KW-1133">Transmembrane helix</keyword>
<dbReference type="GO" id="GO:0015648">
    <property type="term" value="F:lipid-linked peptidoglycan transporter activity"/>
    <property type="evidence" value="ECO:0007669"/>
    <property type="project" value="TreeGrafter"/>
</dbReference>
<gene>
    <name evidence="11" type="primary">murJ</name>
    <name evidence="11" type="synonym">mviN</name>
    <name evidence="11" type="ORF">MAMT_01233</name>
</gene>
<comment type="subcellular location">
    <subcellularLocation>
        <location evidence="1">Cell membrane</location>
        <topology evidence="1">Multi-pass membrane protein</topology>
    </subcellularLocation>
</comment>
<feature type="transmembrane region" description="Helical" evidence="10">
    <location>
        <begin position="468"/>
        <end position="489"/>
    </location>
</feature>
<dbReference type="PANTHER" id="PTHR47019">
    <property type="entry name" value="LIPID II FLIPPASE MURJ"/>
    <property type="match status" value="1"/>
</dbReference>
<evidence type="ECO:0000256" key="4">
    <source>
        <dbReference type="ARBA" id="ARBA00022960"/>
    </source>
</evidence>
<dbReference type="GO" id="GO:0009252">
    <property type="term" value="P:peptidoglycan biosynthetic process"/>
    <property type="evidence" value="ECO:0007669"/>
    <property type="project" value="UniProtKB-KW"/>
</dbReference>
<protein>
    <submittedName>
        <fullName evidence="11">Putative peptidoglycan lipid II flippase</fullName>
    </submittedName>
</protein>
<keyword evidence="2" id="KW-1003">Cell membrane</keyword>
<evidence type="ECO:0000256" key="7">
    <source>
        <dbReference type="ARBA" id="ARBA00023136"/>
    </source>
</evidence>
<evidence type="ECO:0000256" key="9">
    <source>
        <dbReference type="ARBA" id="ARBA00061532"/>
    </source>
</evidence>
<feature type="transmembrane region" description="Helical" evidence="10">
    <location>
        <begin position="37"/>
        <end position="58"/>
    </location>
</feature>
<dbReference type="InterPro" id="IPR004268">
    <property type="entry name" value="MurJ"/>
</dbReference>
<dbReference type="AlphaFoldDB" id="A0A5E6MAC1"/>
<dbReference type="RefSeq" id="WP_178086948.1">
    <property type="nucleotide sequence ID" value="NZ_CABFVA020000066.1"/>
</dbReference>
<feature type="transmembrane region" description="Helical" evidence="10">
    <location>
        <begin position="338"/>
        <end position="358"/>
    </location>
</feature>
<proteinExistence type="inferred from homology"/>
<keyword evidence="7 10" id="KW-0472">Membrane</keyword>
<feature type="transmembrane region" description="Helical" evidence="10">
    <location>
        <begin position="378"/>
        <end position="398"/>
    </location>
</feature>
<feature type="transmembrane region" description="Helical" evidence="10">
    <location>
        <begin position="153"/>
        <end position="175"/>
    </location>
</feature>
<reference evidence="11 12" key="1">
    <citation type="submission" date="2019-09" db="EMBL/GenBank/DDBJ databases">
        <authorList>
            <person name="Cremers G."/>
        </authorList>
    </citation>
    <scope>NUCLEOTIDE SEQUENCE [LARGE SCALE GENOMIC DNA]</scope>
    <source>
        <strain evidence="11">4A</strain>
    </source>
</reference>
<evidence type="ECO:0000256" key="3">
    <source>
        <dbReference type="ARBA" id="ARBA00022692"/>
    </source>
</evidence>
<feature type="transmembrane region" description="Helical" evidence="10">
    <location>
        <begin position="258"/>
        <end position="280"/>
    </location>
</feature>
<keyword evidence="5" id="KW-0573">Peptidoglycan synthesis</keyword>
<evidence type="ECO:0000313" key="11">
    <source>
        <dbReference type="EMBL" id="VVM06492.1"/>
    </source>
</evidence>
<feature type="transmembrane region" description="Helical" evidence="10">
    <location>
        <begin position="187"/>
        <end position="208"/>
    </location>
</feature>
<feature type="transmembrane region" description="Helical" evidence="10">
    <location>
        <begin position="435"/>
        <end position="456"/>
    </location>
</feature>
<dbReference type="GO" id="GO:0034204">
    <property type="term" value="P:lipid translocation"/>
    <property type="evidence" value="ECO:0007669"/>
    <property type="project" value="TreeGrafter"/>
</dbReference>
<accession>A0A5E6MAC1</accession>
<evidence type="ECO:0000256" key="2">
    <source>
        <dbReference type="ARBA" id="ARBA00022475"/>
    </source>
</evidence>
<sequence length="552" mass="59123">MEADLEKPESMPGVAATAEGAGADALSYRRPSGPHRIARSAIGLSILSFLGPLSGFLVELALGWRYGIGPLVDGYRVGLVFFLFAQSIAWGILPNLVVPFFSEVSRDKRTEEAWKAISGLGFFFLALGIGFAAAGSLFASSLARWFAPGLDPAGFATATSFVRSFSLAVLPLAWFGIMTGLFQCHGIFWVQPFAQGLYNLLLLGAILWTGSNGLILAPILGCFLIGLLFMGRLLPLAKQEGWPLWSAGRLSLQILGRFLKNGLPLFLTLGAGYAAVIFVTRATSLLASGSVASFGYAWKVLQLGLIVPGALATVLFPRMSDAWSAKEGVEFGRLWREGLRLMLFFSAPVVLLCTIFSRDLISVLLARGAFSGAAVEETGLVLAILTFSVPATAGTAFLQKAFYSRNETLFPSAVSVIGAILVMTCSEITARRFGLAGLAWLTPGIGWISFLWLAAASRSIGANGWRSWSRFVASLLVASAVAGWVAYGIKEWLCYSSQAGALLRLGVASVLSLATFVLLLRMLGLPEATRVLAYAGWQLQSIKRKDSCQRND</sequence>